<evidence type="ECO:0000256" key="1">
    <source>
        <dbReference type="SAM" id="SignalP"/>
    </source>
</evidence>
<feature type="signal peptide" evidence="1">
    <location>
        <begin position="1"/>
        <end position="27"/>
    </location>
</feature>
<proteinExistence type="predicted"/>
<reference evidence="2 3" key="1">
    <citation type="submission" date="2013-06" db="EMBL/GenBank/DDBJ databases">
        <title>Genome sequencing of Streptococcus mitis strains.</title>
        <authorList>
            <person name="Ikryannikova L.N."/>
            <person name="Ilina E.N."/>
            <person name="Kostryukova E.S."/>
            <person name="Semashko T.A."/>
            <person name="Savinova T.A."/>
            <person name="Karpova I.Y."/>
            <person name="Larin A.K."/>
            <person name="Ischenko D.S."/>
            <person name="Dubovickaya V.A."/>
            <person name="Sidorenko S.V."/>
            <person name="Govorun V.M."/>
        </authorList>
    </citation>
    <scope>NUCLEOTIDE SEQUENCE [LARGE SCALE GENOMIC DNA]</scope>
    <source>
        <strain evidence="2 3">29/42</strain>
    </source>
</reference>
<name>S7XF65_STRMT</name>
<sequence>MKANVKKIIVISSVALLLSGNVAPVFALTNQSHEPDVGYMKLAATDEMAGEVTFSNADVLKAAEDLYNQGLFTKEQYNIVFSAFTERFGVKGENKVVHLGDGLMDVYVNNVTWSILIGLGGAGAGALLGAIPGLSAGWAAMIGTVAGAGGSAYLGAERGVILRMKQVYEPPTEYSGSKSYPRIIDIREQ</sequence>
<dbReference type="EMBL" id="ATAB01000023">
    <property type="protein sequence ID" value="EPR92947.1"/>
    <property type="molecule type" value="Genomic_DNA"/>
</dbReference>
<comment type="caution">
    <text evidence="2">The sequence shown here is derived from an EMBL/GenBank/DDBJ whole genome shotgun (WGS) entry which is preliminary data.</text>
</comment>
<protein>
    <submittedName>
        <fullName evidence="2">Uncharacterized protein</fullName>
    </submittedName>
</protein>
<keyword evidence="1" id="KW-0732">Signal</keyword>
<evidence type="ECO:0000313" key="3">
    <source>
        <dbReference type="Proteomes" id="UP000014973"/>
    </source>
</evidence>
<dbReference type="Proteomes" id="UP000014973">
    <property type="component" value="Unassembled WGS sequence"/>
</dbReference>
<accession>S7XF65</accession>
<feature type="chain" id="PRO_5004559377" evidence="1">
    <location>
        <begin position="28"/>
        <end position="189"/>
    </location>
</feature>
<gene>
    <name evidence="2" type="ORF">M060_09575</name>
</gene>
<evidence type="ECO:0000313" key="2">
    <source>
        <dbReference type="EMBL" id="EPR92947.1"/>
    </source>
</evidence>
<dbReference type="AlphaFoldDB" id="S7XF65"/>
<organism evidence="2 3">
    <name type="scientific">Streptococcus mitis 29/42</name>
    <dbReference type="NCBI Taxonomy" id="1340486"/>
    <lineage>
        <taxon>Bacteria</taxon>
        <taxon>Bacillati</taxon>
        <taxon>Bacillota</taxon>
        <taxon>Bacilli</taxon>
        <taxon>Lactobacillales</taxon>
        <taxon>Streptococcaceae</taxon>
        <taxon>Streptococcus</taxon>
        <taxon>Streptococcus mitis group</taxon>
    </lineage>
</organism>
<dbReference type="PATRIC" id="fig|1340486.4.peg.2027"/>